<dbReference type="InterPro" id="IPR001279">
    <property type="entry name" value="Metallo-B-lactamas"/>
</dbReference>
<dbReference type="AlphaFoldDB" id="A0A9D1H910"/>
<organism evidence="6 7">
    <name type="scientific">Candidatus Faecivivens stercoripullorum</name>
    <dbReference type="NCBI Taxonomy" id="2840805"/>
    <lineage>
        <taxon>Bacteria</taxon>
        <taxon>Bacillati</taxon>
        <taxon>Bacillota</taxon>
        <taxon>Clostridia</taxon>
        <taxon>Eubacteriales</taxon>
        <taxon>Oscillospiraceae</taxon>
        <taxon>Oscillospiraceae incertae sedis</taxon>
        <taxon>Candidatus Faecivivens</taxon>
    </lineage>
</organism>
<proteinExistence type="predicted"/>
<gene>
    <name evidence="6" type="ORF">IAC43_08720</name>
</gene>
<reference evidence="6" key="1">
    <citation type="submission" date="2020-10" db="EMBL/GenBank/DDBJ databases">
        <authorList>
            <person name="Gilroy R."/>
        </authorList>
    </citation>
    <scope>NUCLEOTIDE SEQUENCE</scope>
    <source>
        <strain evidence="6">ChiBcec7-5410</strain>
    </source>
</reference>
<keyword evidence="3" id="KW-0378">Hydrolase</keyword>
<dbReference type="Pfam" id="PF00753">
    <property type="entry name" value="Lactamase_B"/>
    <property type="match status" value="1"/>
</dbReference>
<dbReference type="EMBL" id="DVLW01000239">
    <property type="protein sequence ID" value="HIT95257.1"/>
    <property type="molecule type" value="Genomic_DNA"/>
</dbReference>
<evidence type="ECO:0000256" key="4">
    <source>
        <dbReference type="ARBA" id="ARBA00022833"/>
    </source>
</evidence>
<evidence type="ECO:0000313" key="7">
    <source>
        <dbReference type="Proteomes" id="UP000824160"/>
    </source>
</evidence>
<reference evidence="6" key="2">
    <citation type="journal article" date="2021" name="PeerJ">
        <title>Extensive microbial diversity within the chicken gut microbiome revealed by metagenomics and culture.</title>
        <authorList>
            <person name="Gilroy R."/>
            <person name="Ravi A."/>
            <person name="Getino M."/>
            <person name="Pursley I."/>
            <person name="Horton D.L."/>
            <person name="Alikhan N.F."/>
            <person name="Baker D."/>
            <person name="Gharbi K."/>
            <person name="Hall N."/>
            <person name="Watson M."/>
            <person name="Adriaenssens E.M."/>
            <person name="Foster-Nyarko E."/>
            <person name="Jarju S."/>
            <person name="Secka A."/>
            <person name="Antonio M."/>
            <person name="Oren A."/>
            <person name="Chaudhuri R.R."/>
            <person name="La Ragione R."/>
            <person name="Hildebrand F."/>
            <person name="Pallen M.J."/>
        </authorList>
    </citation>
    <scope>NUCLEOTIDE SEQUENCE</scope>
    <source>
        <strain evidence="6">ChiBcec7-5410</strain>
    </source>
</reference>
<dbReference type="InterPro" id="IPR051453">
    <property type="entry name" value="MBL_Glyoxalase_II"/>
</dbReference>
<feature type="domain" description="Metallo-beta-lactamase" evidence="5">
    <location>
        <begin position="7"/>
        <end position="182"/>
    </location>
</feature>
<evidence type="ECO:0000259" key="5">
    <source>
        <dbReference type="SMART" id="SM00849"/>
    </source>
</evidence>
<dbReference type="SUPFAM" id="SSF56281">
    <property type="entry name" value="Metallo-hydrolase/oxidoreductase"/>
    <property type="match status" value="1"/>
</dbReference>
<dbReference type="Gene3D" id="3.60.15.10">
    <property type="entry name" value="Ribonuclease Z/Hydroxyacylglutathione hydrolase-like"/>
    <property type="match status" value="1"/>
</dbReference>
<keyword evidence="2" id="KW-0479">Metal-binding</keyword>
<name>A0A9D1H910_9FIRM</name>
<dbReference type="CDD" id="cd06262">
    <property type="entry name" value="metallo-hydrolase-like_MBL-fold"/>
    <property type="match status" value="1"/>
</dbReference>
<comment type="caution">
    <text evidence="6">The sequence shown here is derived from an EMBL/GenBank/DDBJ whole genome shotgun (WGS) entry which is preliminary data.</text>
</comment>
<evidence type="ECO:0000256" key="2">
    <source>
        <dbReference type="ARBA" id="ARBA00022723"/>
    </source>
</evidence>
<sequence>MPVGMLAANCYLLCSDNKNCAIIDPGAEPERIAKKITDEGLTPKMILLTHAHFDHIGGAAALQAKYGIPVWLHKSDWEMALDPNKNLSPMLGGGQFVLHPDRALEGGGQLKMDEITIGVIETPGHTPGGVSLLAGGVVFSGDTMFDGGYGRTDFWGGDWNALSDSLQKLLRLPGETKVYPGHGSDTTIAAQR</sequence>
<dbReference type="Proteomes" id="UP000824160">
    <property type="component" value="Unassembled WGS sequence"/>
</dbReference>
<accession>A0A9D1H910</accession>
<dbReference type="InterPro" id="IPR036866">
    <property type="entry name" value="RibonucZ/Hydroxyglut_hydro"/>
</dbReference>
<dbReference type="GO" id="GO:0016787">
    <property type="term" value="F:hydrolase activity"/>
    <property type="evidence" value="ECO:0007669"/>
    <property type="project" value="UniProtKB-KW"/>
</dbReference>
<evidence type="ECO:0000313" key="6">
    <source>
        <dbReference type="EMBL" id="HIT95257.1"/>
    </source>
</evidence>
<comment type="cofactor">
    <cofactor evidence="1">
        <name>Zn(2+)</name>
        <dbReference type="ChEBI" id="CHEBI:29105"/>
    </cofactor>
</comment>
<evidence type="ECO:0000256" key="1">
    <source>
        <dbReference type="ARBA" id="ARBA00001947"/>
    </source>
</evidence>
<dbReference type="PANTHER" id="PTHR46233:SF3">
    <property type="entry name" value="HYDROXYACYLGLUTATHIONE HYDROLASE GLOC"/>
    <property type="match status" value="1"/>
</dbReference>
<evidence type="ECO:0000256" key="3">
    <source>
        <dbReference type="ARBA" id="ARBA00022801"/>
    </source>
</evidence>
<protein>
    <submittedName>
        <fullName evidence="6">MBL fold metallo-hydrolase</fullName>
    </submittedName>
</protein>
<dbReference type="GO" id="GO:0046872">
    <property type="term" value="F:metal ion binding"/>
    <property type="evidence" value="ECO:0007669"/>
    <property type="project" value="UniProtKB-KW"/>
</dbReference>
<keyword evidence="4" id="KW-0862">Zinc</keyword>
<dbReference type="PANTHER" id="PTHR46233">
    <property type="entry name" value="HYDROXYACYLGLUTATHIONE HYDROLASE GLOC"/>
    <property type="match status" value="1"/>
</dbReference>
<dbReference type="SMART" id="SM00849">
    <property type="entry name" value="Lactamase_B"/>
    <property type="match status" value="1"/>
</dbReference>